<accession>A0A8H6L9T7</accession>
<name>A0A8H6L9T7_9LECA</name>
<dbReference type="RefSeq" id="XP_037170107.1">
    <property type="nucleotide sequence ID" value="XM_037302600.1"/>
</dbReference>
<dbReference type="Proteomes" id="UP000578531">
    <property type="component" value="Unassembled WGS sequence"/>
</dbReference>
<dbReference type="OrthoDB" id="5335670at2759"/>
<proteinExistence type="predicted"/>
<dbReference type="EMBL" id="JACCJC010000002">
    <property type="protein sequence ID" value="KAF6240859.1"/>
    <property type="molecule type" value="Genomic_DNA"/>
</dbReference>
<dbReference type="GeneID" id="59282330"/>
<evidence type="ECO:0000313" key="3">
    <source>
        <dbReference type="Proteomes" id="UP000578531"/>
    </source>
</evidence>
<organism evidence="2 3">
    <name type="scientific">Letharia columbiana</name>
    <dbReference type="NCBI Taxonomy" id="112416"/>
    <lineage>
        <taxon>Eukaryota</taxon>
        <taxon>Fungi</taxon>
        <taxon>Dikarya</taxon>
        <taxon>Ascomycota</taxon>
        <taxon>Pezizomycotina</taxon>
        <taxon>Lecanoromycetes</taxon>
        <taxon>OSLEUM clade</taxon>
        <taxon>Lecanoromycetidae</taxon>
        <taxon>Lecanorales</taxon>
        <taxon>Lecanorineae</taxon>
        <taxon>Parmeliaceae</taxon>
        <taxon>Letharia</taxon>
    </lineage>
</organism>
<reference evidence="2 3" key="1">
    <citation type="journal article" date="2020" name="Genomics">
        <title>Complete, high-quality genomes from long-read metagenomic sequencing of two wolf lichen thalli reveals enigmatic genome architecture.</title>
        <authorList>
            <person name="McKenzie S.K."/>
            <person name="Walston R.F."/>
            <person name="Allen J.L."/>
        </authorList>
    </citation>
    <scope>NUCLEOTIDE SEQUENCE [LARGE SCALE GENOMIC DNA]</scope>
    <source>
        <strain evidence="2">WasteWater2</strain>
    </source>
</reference>
<dbReference type="AlphaFoldDB" id="A0A8H6L9T7"/>
<evidence type="ECO:0000313" key="2">
    <source>
        <dbReference type="EMBL" id="KAF6240859.1"/>
    </source>
</evidence>
<protein>
    <submittedName>
        <fullName evidence="2">Uncharacterized protein</fullName>
    </submittedName>
</protein>
<gene>
    <name evidence="2" type="ORF">HO173_000651</name>
</gene>
<feature type="chain" id="PRO_5034089436" evidence="1">
    <location>
        <begin position="24"/>
        <end position="216"/>
    </location>
</feature>
<sequence>MMMHVLSILSTIAVACFASTAFAASVPVQSESTNLVAGTTPSPPSAALDTVNLTTPQTSPWPRAPWAYKIPGHSPQHLVFEEISAEDTGLEGQQSTLHACDEVVRWLWENYKADQNIDHAGVQTSTFSGEKAGHVVIVFVPVTVGGAIDRELALDSVRALESLVWRYGGHSLECEILSGVKLKGRISISIKVSNPTSEVYSDTDVDTDAGATSTSQ</sequence>
<feature type="signal peptide" evidence="1">
    <location>
        <begin position="1"/>
        <end position="23"/>
    </location>
</feature>
<keyword evidence="1" id="KW-0732">Signal</keyword>
<comment type="caution">
    <text evidence="2">The sequence shown here is derived from an EMBL/GenBank/DDBJ whole genome shotgun (WGS) entry which is preliminary data.</text>
</comment>
<evidence type="ECO:0000256" key="1">
    <source>
        <dbReference type="SAM" id="SignalP"/>
    </source>
</evidence>
<keyword evidence="3" id="KW-1185">Reference proteome</keyword>